<organism evidence="8 9">
    <name type="scientific">Agaricicola taiwanensis</name>
    <dbReference type="NCBI Taxonomy" id="591372"/>
    <lineage>
        <taxon>Bacteria</taxon>
        <taxon>Pseudomonadati</taxon>
        <taxon>Pseudomonadota</taxon>
        <taxon>Alphaproteobacteria</taxon>
        <taxon>Rhodobacterales</taxon>
        <taxon>Paracoccaceae</taxon>
        <taxon>Agaricicola</taxon>
    </lineage>
</organism>
<dbReference type="InterPro" id="IPR011206">
    <property type="entry name" value="Citrate_lyase_beta/mcl1/mcl2"/>
</dbReference>
<dbReference type="InterPro" id="IPR005000">
    <property type="entry name" value="Aldolase/citrate-lyase_domain"/>
</dbReference>
<evidence type="ECO:0000256" key="3">
    <source>
        <dbReference type="ARBA" id="ARBA00022723"/>
    </source>
</evidence>
<evidence type="ECO:0000256" key="5">
    <source>
        <dbReference type="PIRSR" id="PIRSR015582-1"/>
    </source>
</evidence>
<dbReference type="Proteomes" id="UP000602745">
    <property type="component" value="Unassembled WGS sequence"/>
</dbReference>
<accession>A0A8J3DVZ6</accession>
<name>A0A8J3DVZ6_9RHOB</name>
<dbReference type="Gene3D" id="3.20.20.60">
    <property type="entry name" value="Phosphoenolpyruvate-binding domains"/>
    <property type="match status" value="1"/>
</dbReference>
<dbReference type="PANTHER" id="PTHR32308">
    <property type="entry name" value="LYASE BETA SUBUNIT, PUTATIVE (AFU_ORTHOLOGUE AFUA_4G13030)-RELATED"/>
    <property type="match status" value="1"/>
</dbReference>
<dbReference type="Pfam" id="PF03328">
    <property type="entry name" value="HpcH_HpaI"/>
    <property type="match status" value="1"/>
</dbReference>
<evidence type="ECO:0000259" key="7">
    <source>
        <dbReference type="Pfam" id="PF03328"/>
    </source>
</evidence>
<sequence length="279" mass="29975">MIRSLLYIPASSERFIEKAHTRGADAIVLDLEDAVVPAEKTPARQRLEISVPQVGQGGATVYVRVNSEEDRLFDDAEAAARAGAGGLLVPKTGSAEMLAAIARRLEPIEHQMGRQPLDFVPLVEDAAALLDARSIARFERVSAMALGSEDLATSMGALPTPDVLRMPKLLLHYAAKAEGRRSYGMLRSVADYRDTEGLKAAAAEAKAFGFDGSTCIHPSVVPVLNEVFAPSADEIAWAEKVIAANAEAERSGTGAFLLDGKFIDVPIVERARRTLAQRR</sequence>
<dbReference type="PIRSF" id="PIRSF015582">
    <property type="entry name" value="Cit_lyase_B"/>
    <property type="match status" value="1"/>
</dbReference>
<evidence type="ECO:0000256" key="2">
    <source>
        <dbReference type="ARBA" id="ARBA00005568"/>
    </source>
</evidence>
<feature type="binding site" evidence="6">
    <location>
        <position position="150"/>
    </location>
    <ligand>
        <name>Mg(2+)</name>
        <dbReference type="ChEBI" id="CHEBI:18420"/>
    </ligand>
</feature>
<evidence type="ECO:0000256" key="6">
    <source>
        <dbReference type="PIRSR" id="PIRSR015582-2"/>
    </source>
</evidence>
<keyword evidence="4 6" id="KW-0460">Magnesium</keyword>
<comment type="cofactor">
    <cofactor evidence="1">
        <name>Mg(2+)</name>
        <dbReference type="ChEBI" id="CHEBI:18420"/>
    </cofactor>
</comment>
<comment type="similarity">
    <text evidence="2">Belongs to the HpcH/HpaI aldolase family.</text>
</comment>
<protein>
    <submittedName>
        <fullName evidence="8">CoA ester lyase</fullName>
    </submittedName>
</protein>
<dbReference type="GO" id="GO:0006107">
    <property type="term" value="P:oxaloacetate metabolic process"/>
    <property type="evidence" value="ECO:0007669"/>
    <property type="project" value="TreeGrafter"/>
</dbReference>
<reference evidence="8" key="2">
    <citation type="submission" date="2020-09" db="EMBL/GenBank/DDBJ databases">
        <authorList>
            <person name="Sun Q."/>
            <person name="Sedlacek I."/>
        </authorList>
    </citation>
    <scope>NUCLEOTIDE SEQUENCE</scope>
    <source>
        <strain evidence="8">CCM 7684</strain>
    </source>
</reference>
<keyword evidence="9" id="KW-1185">Reference proteome</keyword>
<comment type="caution">
    <text evidence="8">The sequence shown here is derived from an EMBL/GenBank/DDBJ whole genome shotgun (WGS) entry which is preliminary data.</text>
</comment>
<dbReference type="RefSeq" id="WP_188409940.1">
    <property type="nucleotide sequence ID" value="NZ_BMCP01000002.1"/>
</dbReference>
<keyword evidence="8" id="KW-0456">Lyase</keyword>
<evidence type="ECO:0000256" key="4">
    <source>
        <dbReference type="ARBA" id="ARBA00022842"/>
    </source>
</evidence>
<keyword evidence="3 6" id="KW-0479">Metal-binding</keyword>
<reference evidence="8" key="1">
    <citation type="journal article" date="2014" name="Int. J. Syst. Evol. Microbiol.">
        <title>Complete genome sequence of Corynebacterium casei LMG S-19264T (=DSM 44701T), isolated from a smear-ripened cheese.</title>
        <authorList>
            <consortium name="US DOE Joint Genome Institute (JGI-PGF)"/>
            <person name="Walter F."/>
            <person name="Albersmeier A."/>
            <person name="Kalinowski J."/>
            <person name="Ruckert C."/>
        </authorList>
    </citation>
    <scope>NUCLEOTIDE SEQUENCE</scope>
    <source>
        <strain evidence="8">CCM 7684</strain>
    </source>
</reference>
<dbReference type="EMBL" id="BMCP01000002">
    <property type="protein sequence ID" value="GGE45860.1"/>
    <property type="molecule type" value="Genomic_DNA"/>
</dbReference>
<feature type="domain" description="HpcH/HpaI aldolase/citrate lyase" evidence="7">
    <location>
        <begin position="3"/>
        <end position="218"/>
    </location>
</feature>
<dbReference type="GO" id="GO:0016829">
    <property type="term" value="F:lyase activity"/>
    <property type="evidence" value="ECO:0007669"/>
    <property type="project" value="UniProtKB-KW"/>
</dbReference>
<dbReference type="GO" id="GO:0000287">
    <property type="term" value="F:magnesium ion binding"/>
    <property type="evidence" value="ECO:0007669"/>
    <property type="project" value="TreeGrafter"/>
</dbReference>
<evidence type="ECO:0000313" key="8">
    <source>
        <dbReference type="EMBL" id="GGE45860.1"/>
    </source>
</evidence>
<proteinExistence type="inferred from homology"/>
<gene>
    <name evidence="8" type="ORF">GCM10007276_23870</name>
</gene>
<feature type="binding site" evidence="5">
    <location>
        <position position="64"/>
    </location>
    <ligand>
        <name>substrate</name>
    </ligand>
</feature>
<feature type="binding site" evidence="6">
    <location>
        <position position="124"/>
    </location>
    <ligand>
        <name>Mg(2+)</name>
        <dbReference type="ChEBI" id="CHEBI:18420"/>
    </ligand>
</feature>
<dbReference type="SUPFAM" id="SSF51621">
    <property type="entry name" value="Phosphoenolpyruvate/pyruvate domain"/>
    <property type="match status" value="1"/>
</dbReference>
<evidence type="ECO:0000313" key="9">
    <source>
        <dbReference type="Proteomes" id="UP000602745"/>
    </source>
</evidence>
<feature type="binding site" evidence="5">
    <location>
        <position position="124"/>
    </location>
    <ligand>
        <name>substrate</name>
    </ligand>
</feature>
<dbReference type="PANTHER" id="PTHR32308:SF0">
    <property type="entry name" value="HPCH_HPAI ALDOLASE_CITRATE LYASE DOMAIN-CONTAINING PROTEIN"/>
    <property type="match status" value="1"/>
</dbReference>
<dbReference type="AlphaFoldDB" id="A0A8J3DVZ6"/>
<dbReference type="InterPro" id="IPR015813">
    <property type="entry name" value="Pyrv/PenolPyrv_kinase-like_dom"/>
</dbReference>
<evidence type="ECO:0000256" key="1">
    <source>
        <dbReference type="ARBA" id="ARBA00001946"/>
    </source>
</evidence>
<dbReference type="InterPro" id="IPR040442">
    <property type="entry name" value="Pyrv_kinase-like_dom_sf"/>
</dbReference>